<keyword evidence="2" id="KW-1185">Reference proteome</keyword>
<comment type="caution">
    <text evidence="1">The sequence shown here is derived from an EMBL/GenBank/DDBJ whole genome shotgun (WGS) entry which is preliminary data.</text>
</comment>
<reference evidence="2" key="1">
    <citation type="journal article" date="2019" name="Int. J. Syst. Evol. Microbiol.">
        <title>The Global Catalogue of Microorganisms (GCM) 10K type strain sequencing project: providing services to taxonomists for standard genome sequencing and annotation.</title>
        <authorList>
            <consortium name="The Broad Institute Genomics Platform"/>
            <consortium name="The Broad Institute Genome Sequencing Center for Infectious Disease"/>
            <person name="Wu L."/>
            <person name="Ma J."/>
        </authorList>
    </citation>
    <scope>NUCLEOTIDE SEQUENCE [LARGE SCALE GENOMIC DNA]</scope>
    <source>
        <strain evidence="2">NBRC 108730</strain>
    </source>
</reference>
<sequence>MQEQGRVEVEQVLVAPCPAGSMAAVRLRTASGTSTGVAEGSEASWAVVTATARAVEDAVGTCPRLDAVAVDLLGVGGSTVAVVVLTLLSESGVDRLTGSSVVDRDTREGAYDALVRATFDAFDRAAAPGDAPVG</sequence>
<accession>A0ABQ6JJR5</accession>
<protein>
    <submittedName>
        <fullName evidence="1">Uncharacterized protein</fullName>
    </submittedName>
</protein>
<evidence type="ECO:0000313" key="2">
    <source>
        <dbReference type="Proteomes" id="UP001157017"/>
    </source>
</evidence>
<proteinExistence type="predicted"/>
<name>A0ABQ6JJR5_9ACTN</name>
<organism evidence="1 2">
    <name type="scientific">Angustibacter aerolatus</name>
    <dbReference type="NCBI Taxonomy" id="1162965"/>
    <lineage>
        <taxon>Bacteria</taxon>
        <taxon>Bacillati</taxon>
        <taxon>Actinomycetota</taxon>
        <taxon>Actinomycetes</taxon>
        <taxon>Kineosporiales</taxon>
        <taxon>Kineosporiaceae</taxon>
    </lineage>
</organism>
<dbReference type="Proteomes" id="UP001157017">
    <property type="component" value="Unassembled WGS sequence"/>
</dbReference>
<dbReference type="EMBL" id="BSUZ01000001">
    <property type="protein sequence ID" value="GMA88482.1"/>
    <property type="molecule type" value="Genomic_DNA"/>
</dbReference>
<gene>
    <name evidence="1" type="ORF">GCM10025868_37320</name>
</gene>
<evidence type="ECO:0000313" key="1">
    <source>
        <dbReference type="EMBL" id="GMA88482.1"/>
    </source>
</evidence>